<dbReference type="InterPro" id="IPR011992">
    <property type="entry name" value="EF-hand-dom_pair"/>
</dbReference>
<dbReference type="SMART" id="SM00027">
    <property type="entry name" value="EH"/>
    <property type="match status" value="1"/>
</dbReference>
<feature type="compositionally biased region" description="Polar residues" evidence="11">
    <location>
        <begin position="50"/>
        <end position="77"/>
    </location>
</feature>
<name>A0AAV9VR20_9PEZI</name>
<dbReference type="CDD" id="cd00052">
    <property type="entry name" value="EH"/>
    <property type="match status" value="1"/>
</dbReference>
<feature type="region of interest" description="Disordered" evidence="11">
    <location>
        <begin position="346"/>
        <end position="393"/>
    </location>
</feature>
<dbReference type="GO" id="GO:0010008">
    <property type="term" value="C:endosome membrane"/>
    <property type="evidence" value="ECO:0007669"/>
    <property type="project" value="UniProtKB-SubCell"/>
</dbReference>
<dbReference type="Pfam" id="PF12763">
    <property type="entry name" value="EH"/>
    <property type="match status" value="1"/>
</dbReference>
<dbReference type="SUPFAM" id="SSF47473">
    <property type="entry name" value="EF-hand"/>
    <property type="match status" value="1"/>
</dbReference>
<dbReference type="PANTHER" id="PTHR11216">
    <property type="entry name" value="EH DOMAIN"/>
    <property type="match status" value="1"/>
</dbReference>
<dbReference type="Gene3D" id="1.10.238.10">
    <property type="entry name" value="EF-hand"/>
    <property type="match status" value="1"/>
</dbReference>
<evidence type="ECO:0000256" key="7">
    <source>
        <dbReference type="ARBA" id="ARBA00023054"/>
    </source>
</evidence>
<keyword evidence="8" id="KW-0009">Actin-binding</keyword>
<evidence type="ECO:0000256" key="11">
    <source>
        <dbReference type="SAM" id="MobiDB-lite"/>
    </source>
</evidence>
<evidence type="ECO:0000256" key="3">
    <source>
        <dbReference type="ARBA" id="ARBA00004413"/>
    </source>
</evidence>
<feature type="compositionally biased region" description="Basic and acidic residues" evidence="11">
    <location>
        <begin position="346"/>
        <end position="356"/>
    </location>
</feature>
<evidence type="ECO:0000256" key="10">
    <source>
        <dbReference type="ARBA" id="ARBA00025194"/>
    </source>
</evidence>
<dbReference type="AlphaFoldDB" id="A0AAV9VR20"/>
<keyword evidence="15" id="KW-1185">Reference proteome</keyword>
<keyword evidence="9" id="KW-0963">Cytoplasm</keyword>
<evidence type="ECO:0000256" key="1">
    <source>
        <dbReference type="ARBA" id="ARBA00004125"/>
    </source>
</evidence>
<proteinExistence type="predicted"/>
<evidence type="ECO:0000256" key="6">
    <source>
        <dbReference type="ARBA" id="ARBA00022753"/>
    </source>
</evidence>
<evidence type="ECO:0000256" key="4">
    <source>
        <dbReference type="ARBA" id="ARBA00011159"/>
    </source>
</evidence>
<keyword evidence="7" id="KW-0175">Coiled coil</keyword>
<keyword evidence="5" id="KW-0254">Endocytosis</keyword>
<reference evidence="14 15" key="1">
    <citation type="submission" date="2019-10" db="EMBL/GenBank/DDBJ databases">
        <authorList>
            <person name="Palmer J.M."/>
        </authorList>
    </citation>
    <scope>NUCLEOTIDE SEQUENCE [LARGE SCALE GENOMIC DNA]</scope>
    <source>
        <strain evidence="14 15">TWF730</strain>
    </source>
</reference>
<comment type="caution">
    <text evidence="14">The sequence shown here is derived from an EMBL/GenBank/DDBJ whole genome shotgun (WGS) entry which is preliminary data.</text>
</comment>
<dbReference type="InterPro" id="IPR002048">
    <property type="entry name" value="EF_hand_dom"/>
</dbReference>
<dbReference type="GO" id="GO:0005509">
    <property type="term" value="F:calcium ion binding"/>
    <property type="evidence" value="ECO:0007669"/>
    <property type="project" value="InterPro"/>
</dbReference>
<dbReference type="Proteomes" id="UP001373714">
    <property type="component" value="Unassembled WGS sequence"/>
</dbReference>
<evidence type="ECO:0000256" key="9">
    <source>
        <dbReference type="ARBA" id="ARBA00023212"/>
    </source>
</evidence>
<organism evidence="14 15">
    <name type="scientific">Orbilia blumenaviensis</name>
    <dbReference type="NCBI Taxonomy" id="1796055"/>
    <lineage>
        <taxon>Eukaryota</taxon>
        <taxon>Fungi</taxon>
        <taxon>Dikarya</taxon>
        <taxon>Ascomycota</taxon>
        <taxon>Pezizomycotina</taxon>
        <taxon>Orbiliomycetes</taxon>
        <taxon>Orbiliales</taxon>
        <taxon>Orbiliaceae</taxon>
        <taxon>Orbilia</taxon>
    </lineage>
</organism>
<evidence type="ECO:0000313" key="15">
    <source>
        <dbReference type="Proteomes" id="UP001373714"/>
    </source>
</evidence>
<dbReference type="GO" id="GO:0016197">
    <property type="term" value="P:endosomal transport"/>
    <property type="evidence" value="ECO:0007669"/>
    <property type="project" value="TreeGrafter"/>
</dbReference>
<evidence type="ECO:0000259" key="13">
    <source>
        <dbReference type="PROSITE" id="PS50222"/>
    </source>
</evidence>
<feature type="region of interest" description="Disordered" evidence="11">
    <location>
        <begin position="1"/>
        <end position="107"/>
    </location>
</feature>
<protein>
    <submittedName>
        <fullName evidence="14">Uncharacterized protein</fullName>
    </submittedName>
</protein>
<gene>
    <name evidence="14" type="ORF">TWF730_000892</name>
</gene>
<comment type="subcellular location">
    <subcellularLocation>
        <location evidence="3">Cell membrane</location>
        <topology evidence="3">Peripheral membrane protein</topology>
        <orientation evidence="3">Cytoplasmic side</orientation>
    </subcellularLocation>
    <subcellularLocation>
        <location evidence="2">Cytoplasm</location>
        <location evidence="2">Cytoskeleton</location>
        <location evidence="2">Actin patch</location>
    </subcellularLocation>
    <subcellularLocation>
        <location evidence="1">Endosome membrane</location>
        <topology evidence="1">Peripheral membrane protein</topology>
        <orientation evidence="1">Cytoplasmic side</orientation>
    </subcellularLocation>
</comment>
<dbReference type="GO" id="GO:0005886">
    <property type="term" value="C:plasma membrane"/>
    <property type="evidence" value="ECO:0007669"/>
    <property type="project" value="UniProtKB-SubCell"/>
</dbReference>
<evidence type="ECO:0000256" key="8">
    <source>
        <dbReference type="ARBA" id="ARBA00023203"/>
    </source>
</evidence>
<dbReference type="PROSITE" id="PS50222">
    <property type="entry name" value="EF_HAND_2"/>
    <property type="match status" value="1"/>
</dbReference>
<feature type="region of interest" description="Disordered" evidence="11">
    <location>
        <begin position="142"/>
        <end position="180"/>
    </location>
</feature>
<feature type="domain" description="EF-hand" evidence="13">
    <location>
        <begin position="265"/>
        <end position="300"/>
    </location>
</feature>
<dbReference type="PANTHER" id="PTHR11216:SF170">
    <property type="entry name" value="DYNAMIN ASSOCIATED PROTEIN 160, ISOFORM D"/>
    <property type="match status" value="1"/>
</dbReference>
<dbReference type="GO" id="GO:0003779">
    <property type="term" value="F:actin binding"/>
    <property type="evidence" value="ECO:0007669"/>
    <property type="project" value="UniProtKB-KW"/>
</dbReference>
<dbReference type="GO" id="GO:0006897">
    <property type="term" value="P:endocytosis"/>
    <property type="evidence" value="ECO:0007669"/>
    <property type="project" value="UniProtKB-KW"/>
</dbReference>
<keyword evidence="9" id="KW-0206">Cytoskeleton</keyword>
<dbReference type="PROSITE" id="PS50031">
    <property type="entry name" value="EH"/>
    <property type="match status" value="1"/>
</dbReference>
<dbReference type="GO" id="GO:0030479">
    <property type="term" value="C:actin cortical patch"/>
    <property type="evidence" value="ECO:0007669"/>
    <property type="project" value="UniProtKB-SubCell"/>
</dbReference>
<keyword evidence="6" id="KW-0967">Endosome</keyword>
<evidence type="ECO:0000259" key="12">
    <source>
        <dbReference type="PROSITE" id="PS50031"/>
    </source>
</evidence>
<sequence length="898" mass="100388">MQENVETGDFYRYMARSRQENSQHRPNHHSSTSPSENSEFDRCFGFAPATENTVQSTSSWYTRENSATTQSHYQLQSPDDEPFGSASITPRHENQISPCPYGSSQSENSENIISQIWPTNQSLGTVVGHSTSPVEDQRLLGSQESLASSSRSPSTYVETASSLLERSSSTPKTGTTPDQSYRTNEITYFQPQSKIVHPPSFQQTPKPGPLLSTVDVFTVGPGVKYQWNITTERCQKWEALHREWSGDLGVLVGDKAVQRFSSMGLQNEVLGQIWEFADTDNSGFLTQFQFQVAMHLIEACKQGHQHRVLENGDVVAELRRKLTKTPRPTGHTRAQYEEELLQELLPRPEEVTEQTKDTAWPVETPQAGRLGPDNSVRPSADRPVNPFGTLDDFDDNDLSDDQNIISYRMGYHRERVISFFKEGNYPEALMELEKCGYTTPFDFRAKVAKAILQNLDRSNEGNGAVAGVTIARTTYSSKDGVLANLMLYFTRALSRYYGGVDPEIALQDCKRGLKLANLANVQPQDRLAHFVKSDLADLAATIISISNNEVDTQFYRSMVEEDHETHHLIKAGPGRIELSPQENAKGQEFLSHYNVFMDLEMSFGPTPRDFFMAFDAALSEQNFAACFLITVLIGQSKVYRELRNGSKLQQHRDVYRRLSDVLVVYPPTLLHFIASYPQTKFGPSIAAELIKTGISVHSSLAISEPLLSQSNLSQPIYDLSLQLYTPLGFAVLFNNVPLMQTLIDLGASMEHIPGDISKSLEPIPSPLYLATCFAALIGSLDPLAYLLQERHAAIFKVTRQNLERRTTSIALFDRLAGGYTNNPGLLIGSNAVATMEAFELLLTHAKLDAVNLEPIHRHALAIIWRESISTFCELRQKLPPNALKTYDKIVEKLSTGIL</sequence>
<dbReference type="EMBL" id="JAVHNS010000001">
    <property type="protein sequence ID" value="KAK6363461.1"/>
    <property type="molecule type" value="Genomic_DNA"/>
</dbReference>
<accession>A0AAV9VR20</accession>
<dbReference type="InterPro" id="IPR000261">
    <property type="entry name" value="EH_dom"/>
</dbReference>
<comment type="subunit">
    <text evidence="4">Component of the PAN1 actin cytoskeleton-regulatory complex.</text>
</comment>
<evidence type="ECO:0000256" key="5">
    <source>
        <dbReference type="ARBA" id="ARBA00022583"/>
    </source>
</evidence>
<evidence type="ECO:0000313" key="14">
    <source>
        <dbReference type="EMBL" id="KAK6363461.1"/>
    </source>
</evidence>
<evidence type="ECO:0000256" key="2">
    <source>
        <dbReference type="ARBA" id="ARBA00004134"/>
    </source>
</evidence>
<feature type="domain" description="EH" evidence="12">
    <location>
        <begin position="232"/>
        <end position="308"/>
    </location>
</feature>
<comment type="function">
    <text evidence="10">Component of the PAN1 actin cytoskeleton-regulatory complex required for the internalization of endosomes during actin-coupled endocytosis. The complex links the site of endocytosis to the cell membrane-associated actin cytoskeleton. Mediates uptake of external molecules and vacuolar degradation of plasma membrane proteins. Plays a role in the proper organization of the cell membrane-associated actin cytoskeleton and promotes its destabilization.</text>
</comment>